<proteinExistence type="predicted"/>
<dbReference type="EMBL" id="MTKT01003240">
    <property type="protein sequence ID" value="OWM75613.1"/>
    <property type="molecule type" value="Genomic_DNA"/>
</dbReference>
<keyword evidence="1" id="KW-0472">Membrane</keyword>
<evidence type="ECO:0000313" key="2">
    <source>
        <dbReference type="EMBL" id="OWM75613.1"/>
    </source>
</evidence>
<evidence type="ECO:0000313" key="5">
    <source>
        <dbReference type="Proteomes" id="UP000233551"/>
    </source>
</evidence>
<accession>A0A218WSK7</accession>
<keyword evidence="1" id="KW-0812">Transmembrane</keyword>
<evidence type="ECO:0000313" key="3">
    <source>
        <dbReference type="EMBL" id="PKI52063.1"/>
    </source>
</evidence>
<comment type="caution">
    <text evidence="2">The sequence shown here is derived from an EMBL/GenBank/DDBJ whole genome shotgun (WGS) entry which is preliminary data.</text>
</comment>
<protein>
    <submittedName>
        <fullName evidence="2">Uncharacterized protein</fullName>
    </submittedName>
</protein>
<dbReference type="Proteomes" id="UP000197138">
    <property type="component" value="Unassembled WGS sequence"/>
</dbReference>
<feature type="transmembrane region" description="Helical" evidence="1">
    <location>
        <begin position="36"/>
        <end position="57"/>
    </location>
</feature>
<name>A0A218WSK7_PUNGR</name>
<dbReference type="EMBL" id="PGOL01001975">
    <property type="protein sequence ID" value="PKI52063.1"/>
    <property type="molecule type" value="Genomic_DNA"/>
</dbReference>
<organism evidence="2 4">
    <name type="scientific">Punica granatum</name>
    <name type="common">Pomegranate</name>
    <dbReference type="NCBI Taxonomy" id="22663"/>
    <lineage>
        <taxon>Eukaryota</taxon>
        <taxon>Viridiplantae</taxon>
        <taxon>Streptophyta</taxon>
        <taxon>Embryophyta</taxon>
        <taxon>Tracheophyta</taxon>
        <taxon>Spermatophyta</taxon>
        <taxon>Magnoliopsida</taxon>
        <taxon>eudicotyledons</taxon>
        <taxon>Gunneridae</taxon>
        <taxon>Pentapetalae</taxon>
        <taxon>rosids</taxon>
        <taxon>malvids</taxon>
        <taxon>Myrtales</taxon>
        <taxon>Lythraceae</taxon>
        <taxon>Punica</taxon>
    </lineage>
</organism>
<evidence type="ECO:0000256" key="1">
    <source>
        <dbReference type="SAM" id="Phobius"/>
    </source>
</evidence>
<reference evidence="4" key="1">
    <citation type="journal article" date="2017" name="Plant J.">
        <title>The pomegranate (Punica granatum L.) genome and the genomics of punicalagin biosynthesis.</title>
        <authorList>
            <person name="Qin G."/>
            <person name="Xu C."/>
            <person name="Ming R."/>
            <person name="Tang H."/>
            <person name="Guyot R."/>
            <person name="Kramer E.M."/>
            <person name="Hu Y."/>
            <person name="Yi X."/>
            <person name="Qi Y."/>
            <person name="Xu X."/>
            <person name="Gao Z."/>
            <person name="Pan H."/>
            <person name="Jian J."/>
            <person name="Tian Y."/>
            <person name="Yue Z."/>
            <person name="Xu Y."/>
        </authorList>
    </citation>
    <scope>NUCLEOTIDE SEQUENCE [LARGE SCALE GENOMIC DNA]</scope>
    <source>
        <strain evidence="4">cv. Dabenzi</strain>
    </source>
</reference>
<gene>
    <name evidence="2" type="ORF">CDL15_Pgr021778</name>
    <name evidence="3" type="ORF">CRG98_027479</name>
</gene>
<sequence>MVSHLAAEMRAPWDQRDVTEATLGCRPPLDPHNFGALLPVVAPTLAVVLALAIIVPFGSESESVWSPQPWSSSQL</sequence>
<evidence type="ECO:0000313" key="4">
    <source>
        <dbReference type="Proteomes" id="UP000197138"/>
    </source>
</evidence>
<dbReference type="AlphaFoldDB" id="A0A218WSK7"/>
<dbReference type="Proteomes" id="UP000233551">
    <property type="component" value="Unassembled WGS sequence"/>
</dbReference>
<keyword evidence="1" id="KW-1133">Transmembrane helix</keyword>
<keyword evidence="5" id="KW-1185">Reference proteome</keyword>
<reference evidence="3 5" key="3">
    <citation type="submission" date="2017-11" db="EMBL/GenBank/DDBJ databases">
        <title>De-novo sequencing of pomegranate (Punica granatum L.) genome.</title>
        <authorList>
            <person name="Akparov Z."/>
            <person name="Amiraslanov A."/>
            <person name="Hajiyeva S."/>
            <person name="Abbasov M."/>
            <person name="Kaur K."/>
            <person name="Hamwieh A."/>
            <person name="Solovyev V."/>
            <person name="Salamov A."/>
            <person name="Braich B."/>
            <person name="Kosarev P."/>
            <person name="Mahmoud A."/>
            <person name="Hajiyev E."/>
            <person name="Babayeva S."/>
            <person name="Izzatullayeva V."/>
            <person name="Mammadov A."/>
            <person name="Mammadov A."/>
            <person name="Sharifova S."/>
            <person name="Ojaghi J."/>
            <person name="Eynullazada K."/>
            <person name="Bayramov B."/>
            <person name="Abdulazimova A."/>
            <person name="Shahmuradov I."/>
        </authorList>
    </citation>
    <scope>NUCLEOTIDE SEQUENCE [LARGE SCALE GENOMIC DNA]</scope>
    <source>
        <strain evidence="3">AG2017</strain>
        <strain evidence="5">cv. AG2017</strain>
        <tissue evidence="3">Leaf</tissue>
    </source>
</reference>
<reference evidence="2" key="2">
    <citation type="submission" date="2017-06" db="EMBL/GenBank/DDBJ databases">
        <title>The pomegranate genome and the genomics of punicalagin biosynthesis.</title>
        <authorList>
            <person name="Xu C."/>
        </authorList>
    </citation>
    <scope>NUCLEOTIDE SEQUENCE [LARGE SCALE GENOMIC DNA]</scope>
    <source>
        <tissue evidence="2">Fresh leaf</tissue>
    </source>
</reference>